<protein>
    <recommendedName>
        <fullName evidence="1">ISXO2-like transposase domain-containing protein</fullName>
    </recommendedName>
</protein>
<comment type="caution">
    <text evidence="2">The sequence shown here is derived from an EMBL/GenBank/DDBJ whole genome shotgun (WGS) entry which is preliminary data.</text>
</comment>
<sequence>VNSKSKRELWPYIKKYVDKNTSILCTDRAKQYHEIEQLFSSDTVHLQTNHSKGEFVNKFDKGNTINDLENQNKLLKKSIACRKTPKLLHQYMALFSYRRNVLKKFDDDGSQIMQFLLDIKRVYPGYVNDESDEDFDIEAAIENDISTSESNLDDVF</sequence>
<evidence type="ECO:0000259" key="1">
    <source>
        <dbReference type="Pfam" id="PF12762"/>
    </source>
</evidence>
<dbReference type="EMBL" id="JAQQBR010002015">
    <property type="protein sequence ID" value="KAK0158050.1"/>
    <property type="molecule type" value="Genomic_DNA"/>
</dbReference>
<keyword evidence="3" id="KW-1185">Reference proteome</keyword>
<organism evidence="2 3">
    <name type="scientific">Microctonus hyperodae</name>
    <name type="common">Parasitoid wasp</name>
    <dbReference type="NCBI Taxonomy" id="165561"/>
    <lineage>
        <taxon>Eukaryota</taxon>
        <taxon>Metazoa</taxon>
        <taxon>Ecdysozoa</taxon>
        <taxon>Arthropoda</taxon>
        <taxon>Hexapoda</taxon>
        <taxon>Insecta</taxon>
        <taxon>Pterygota</taxon>
        <taxon>Neoptera</taxon>
        <taxon>Endopterygota</taxon>
        <taxon>Hymenoptera</taxon>
        <taxon>Apocrita</taxon>
        <taxon>Ichneumonoidea</taxon>
        <taxon>Braconidae</taxon>
        <taxon>Euphorinae</taxon>
        <taxon>Microctonus</taxon>
    </lineage>
</organism>
<feature type="domain" description="ISXO2-like transposase" evidence="1">
    <location>
        <begin position="1"/>
        <end position="100"/>
    </location>
</feature>
<reference evidence="2" key="2">
    <citation type="submission" date="2023-03" db="EMBL/GenBank/DDBJ databases">
        <authorList>
            <person name="Inwood S.N."/>
            <person name="Skelly J.G."/>
            <person name="Guhlin J."/>
            <person name="Harrop T.W.R."/>
            <person name="Goldson S.G."/>
            <person name="Dearden P.K."/>
        </authorList>
    </citation>
    <scope>NUCLEOTIDE SEQUENCE</scope>
    <source>
        <strain evidence="2">Lincoln</strain>
        <tissue evidence="2">Whole body</tissue>
    </source>
</reference>
<reference evidence="2" key="1">
    <citation type="journal article" date="2023" name="bioRxiv">
        <title>Scaffold-level genome assemblies of two parasitoid biocontrol wasps reveal the parthenogenesis mechanism and an associated novel virus.</title>
        <authorList>
            <person name="Inwood S."/>
            <person name="Skelly J."/>
            <person name="Guhlin J."/>
            <person name="Harrop T."/>
            <person name="Goldson S."/>
            <person name="Dearden P."/>
        </authorList>
    </citation>
    <scope>NUCLEOTIDE SEQUENCE</scope>
    <source>
        <strain evidence="2">Lincoln</strain>
        <tissue evidence="2">Whole body</tissue>
    </source>
</reference>
<name>A0AA39C512_MICHY</name>
<dbReference type="AlphaFoldDB" id="A0AA39C512"/>
<dbReference type="InterPro" id="IPR024445">
    <property type="entry name" value="Tnp_ISXO2-like"/>
</dbReference>
<evidence type="ECO:0000313" key="3">
    <source>
        <dbReference type="Proteomes" id="UP001168972"/>
    </source>
</evidence>
<proteinExistence type="predicted"/>
<dbReference type="Pfam" id="PF12762">
    <property type="entry name" value="DDE_Tnp_IS1595"/>
    <property type="match status" value="1"/>
</dbReference>
<dbReference type="Proteomes" id="UP001168972">
    <property type="component" value="Unassembled WGS sequence"/>
</dbReference>
<evidence type="ECO:0000313" key="2">
    <source>
        <dbReference type="EMBL" id="KAK0158050.1"/>
    </source>
</evidence>
<feature type="non-terminal residue" evidence="2">
    <location>
        <position position="1"/>
    </location>
</feature>
<gene>
    <name evidence="2" type="ORF">PV327_011205</name>
</gene>
<accession>A0AA39C512</accession>